<dbReference type="AlphaFoldDB" id="A0A512IXS0"/>
<dbReference type="EMBL" id="BJZU01000004">
    <property type="protein sequence ID" value="GEP02520.1"/>
    <property type="molecule type" value="Genomic_DNA"/>
</dbReference>
<dbReference type="OrthoDB" id="254168at2"/>
<dbReference type="Proteomes" id="UP000321960">
    <property type="component" value="Unassembled WGS sequence"/>
</dbReference>
<dbReference type="Proteomes" id="UP001156856">
    <property type="component" value="Unassembled WGS sequence"/>
</dbReference>
<proteinExistence type="predicted"/>
<dbReference type="PANTHER" id="PTHR31360">
    <property type="match status" value="1"/>
</dbReference>
<evidence type="ECO:0008006" key="5">
    <source>
        <dbReference type="Google" id="ProtNLM"/>
    </source>
</evidence>
<evidence type="ECO:0000313" key="1">
    <source>
        <dbReference type="EMBL" id="GEP02520.1"/>
    </source>
</evidence>
<reference evidence="4" key="2">
    <citation type="journal article" date="2019" name="Int. J. Syst. Evol. Microbiol.">
        <title>The Global Catalogue of Microorganisms (GCM) 10K type strain sequencing project: providing services to taxonomists for standard genome sequencing and annotation.</title>
        <authorList>
            <consortium name="The Broad Institute Genomics Platform"/>
            <consortium name="The Broad Institute Genome Sequencing Center for Infectious Disease"/>
            <person name="Wu L."/>
            <person name="Ma J."/>
        </authorList>
    </citation>
    <scope>NUCLEOTIDE SEQUENCE [LARGE SCALE GENOMIC DNA]</scope>
    <source>
        <strain evidence="4">NBRC 107715</strain>
    </source>
</reference>
<accession>A0A512IXS0</accession>
<reference evidence="1 3" key="3">
    <citation type="submission" date="2019-07" db="EMBL/GenBank/DDBJ databases">
        <title>Whole genome shotgun sequence of Methylobacterium oxalidis NBRC 107715.</title>
        <authorList>
            <person name="Hosoyama A."/>
            <person name="Uohara A."/>
            <person name="Ohji S."/>
            <person name="Ichikawa N."/>
        </authorList>
    </citation>
    <scope>NUCLEOTIDE SEQUENCE [LARGE SCALE GENOMIC DNA]</scope>
    <source>
        <strain evidence="1 3">NBRC 107715</strain>
    </source>
</reference>
<sequence>MGWTEASLNRRGFAGLFGSASALLACACGRARAQQPAEPGGGIPGAEPSTKSKALGLGAEVLQKKRPIDAVSMYLNGFHFYADDMGRQIEAHHYCTHVTEDFFQCVIYDGNGDGARLIGIEYIVSERLFRTLPEDEKPLWHSHRHETTSGELIMPGIPGGVEHAAIADLVTTYGKTWHTWQTDRHASLPLGIPQLMMGFTQDGQIKPELLQDRDRRFGVSKTEIGRSRADLLASAPPVAAGADGWTGGQSPQLVLQTVPLRNRRE</sequence>
<evidence type="ECO:0000313" key="4">
    <source>
        <dbReference type="Proteomes" id="UP001156856"/>
    </source>
</evidence>
<name>A0A512IXS0_9HYPH</name>
<dbReference type="Pfam" id="PF06884">
    <property type="entry name" value="DUF1264"/>
    <property type="match status" value="1"/>
</dbReference>
<gene>
    <name evidence="2" type="ORF">GCM10007888_62840</name>
    <name evidence="1" type="ORF">MOX02_05580</name>
</gene>
<reference evidence="2" key="1">
    <citation type="journal article" date="2014" name="Int. J. Syst. Evol. Microbiol.">
        <title>Complete genome of a new Firmicutes species belonging to the dominant human colonic microbiota ('Ruminococcus bicirculans') reveals two chromosomes and a selective capacity to utilize plant glucans.</title>
        <authorList>
            <consortium name="NISC Comparative Sequencing Program"/>
            <person name="Wegmann U."/>
            <person name="Louis P."/>
            <person name="Goesmann A."/>
            <person name="Henrissat B."/>
            <person name="Duncan S.H."/>
            <person name="Flint H.J."/>
        </authorList>
    </citation>
    <scope>NUCLEOTIDE SEQUENCE</scope>
    <source>
        <strain evidence="2">NBRC 107715</strain>
    </source>
</reference>
<dbReference type="PANTHER" id="PTHR31360:SF0">
    <property type="entry name" value="OIL BODY-ASSOCIATED PROTEIN 1B"/>
    <property type="match status" value="1"/>
</dbReference>
<reference evidence="2" key="4">
    <citation type="submission" date="2023-01" db="EMBL/GenBank/DDBJ databases">
        <title>Draft genome sequence of Methylobacterium oxalidis strain NBRC 107715.</title>
        <authorList>
            <person name="Sun Q."/>
            <person name="Mori K."/>
        </authorList>
    </citation>
    <scope>NUCLEOTIDE SEQUENCE</scope>
    <source>
        <strain evidence="2">NBRC 107715</strain>
    </source>
</reference>
<keyword evidence="4" id="KW-1185">Reference proteome</keyword>
<evidence type="ECO:0000313" key="2">
    <source>
        <dbReference type="EMBL" id="GLS67899.1"/>
    </source>
</evidence>
<protein>
    <recommendedName>
        <fullName evidence="5">DUF1264 domain-containing protein</fullName>
    </recommendedName>
</protein>
<dbReference type="InterPro" id="IPR010686">
    <property type="entry name" value="OBAP-like"/>
</dbReference>
<dbReference type="RefSeq" id="WP_147024183.1">
    <property type="nucleotide sequence ID" value="NZ_BJZU01000004.1"/>
</dbReference>
<organism evidence="1 3">
    <name type="scientific">Methylobacterium oxalidis</name>
    <dbReference type="NCBI Taxonomy" id="944322"/>
    <lineage>
        <taxon>Bacteria</taxon>
        <taxon>Pseudomonadati</taxon>
        <taxon>Pseudomonadota</taxon>
        <taxon>Alphaproteobacteria</taxon>
        <taxon>Hyphomicrobiales</taxon>
        <taxon>Methylobacteriaceae</taxon>
        <taxon>Methylobacterium</taxon>
    </lineage>
</organism>
<dbReference type="EMBL" id="BSPK01000117">
    <property type="protein sequence ID" value="GLS67899.1"/>
    <property type="molecule type" value="Genomic_DNA"/>
</dbReference>
<comment type="caution">
    <text evidence="1">The sequence shown here is derived from an EMBL/GenBank/DDBJ whole genome shotgun (WGS) entry which is preliminary data.</text>
</comment>
<evidence type="ECO:0000313" key="3">
    <source>
        <dbReference type="Proteomes" id="UP000321960"/>
    </source>
</evidence>